<feature type="region of interest" description="Disordered" evidence="1">
    <location>
        <begin position="667"/>
        <end position="714"/>
    </location>
</feature>
<dbReference type="HOGENOM" id="CLU_286825_0_0_1"/>
<feature type="compositionally biased region" description="Polar residues" evidence="1">
    <location>
        <begin position="561"/>
        <end position="594"/>
    </location>
</feature>
<dbReference type="GO" id="GO:0004674">
    <property type="term" value="F:protein serine/threonine kinase activity"/>
    <property type="evidence" value="ECO:0007669"/>
    <property type="project" value="UniProtKB-KW"/>
</dbReference>
<feature type="compositionally biased region" description="Low complexity" evidence="1">
    <location>
        <begin position="851"/>
        <end position="882"/>
    </location>
</feature>
<feature type="region of interest" description="Disordered" evidence="1">
    <location>
        <begin position="754"/>
        <end position="942"/>
    </location>
</feature>
<feature type="compositionally biased region" description="Polar residues" evidence="1">
    <location>
        <begin position="833"/>
        <end position="844"/>
    </location>
</feature>
<proteinExistence type="predicted"/>
<dbReference type="AlphaFoldDB" id="D6RPU9"/>
<feature type="region of interest" description="Disordered" evidence="1">
    <location>
        <begin position="435"/>
        <end position="473"/>
    </location>
</feature>
<feature type="compositionally biased region" description="Low complexity" evidence="1">
    <location>
        <begin position="485"/>
        <end position="495"/>
    </location>
</feature>
<feature type="compositionally biased region" description="Basic and acidic residues" evidence="1">
    <location>
        <begin position="453"/>
        <end position="463"/>
    </location>
</feature>
<evidence type="ECO:0000313" key="4">
    <source>
        <dbReference type="Proteomes" id="UP000001861"/>
    </source>
</evidence>
<dbReference type="Gene3D" id="3.90.1200.10">
    <property type="match status" value="1"/>
</dbReference>
<feature type="domain" description="Aminoglycoside phosphotransferase" evidence="2">
    <location>
        <begin position="261"/>
        <end position="372"/>
    </location>
</feature>
<dbReference type="PANTHER" id="PTHR21310:SF15">
    <property type="entry name" value="AMINOGLYCOSIDE PHOSPHOTRANSFERASE DOMAIN-CONTAINING PROTEIN"/>
    <property type="match status" value="1"/>
</dbReference>
<name>D6RPU9_COPC7</name>
<dbReference type="OrthoDB" id="2906425at2759"/>
<dbReference type="InParanoid" id="D6RPU9"/>
<feature type="region of interest" description="Disordered" evidence="1">
    <location>
        <begin position="485"/>
        <end position="626"/>
    </location>
</feature>
<dbReference type="VEuPathDB" id="FungiDB:CC1G_15250"/>
<feature type="compositionally biased region" description="Polar residues" evidence="1">
    <location>
        <begin position="790"/>
        <end position="799"/>
    </location>
</feature>
<accession>D6RPU9</accession>
<dbReference type="STRING" id="240176.D6RPU9"/>
<dbReference type="PANTHER" id="PTHR21310">
    <property type="entry name" value="AMINOGLYCOSIDE PHOSPHOTRANSFERASE-RELATED-RELATED"/>
    <property type="match status" value="1"/>
</dbReference>
<dbReference type="EMBL" id="AACS02000010">
    <property type="protein sequence ID" value="EFI26848.1"/>
    <property type="molecule type" value="Genomic_DNA"/>
</dbReference>
<feature type="compositionally biased region" description="Polar residues" evidence="1">
    <location>
        <begin position="667"/>
        <end position="693"/>
    </location>
</feature>
<keyword evidence="3" id="KW-0723">Serine/threonine-protein kinase</keyword>
<dbReference type="Proteomes" id="UP000001861">
    <property type="component" value="Unassembled WGS sequence"/>
</dbReference>
<dbReference type="InterPro" id="IPR051678">
    <property type="entry name" value="AGP_Transferase"/>
</dbReference>
<reference evidence="3 4" key="1">
    <citation type="journal article" date="2010" name="Proc. Natl. Acad. Sci. U.S.A.">
        <title>Insights into evolution of multicellular fungi from the assembled chromosomes of the mushroom Coprinopsis cinerea (Coprinus cinereus).</title>
        <authorList>
            <person name="Stajich J.E."/>
            <person name="Wilke S.K."/>
            <person name="Ahren D."/>
            <person name="Au C.H."/>
            <person name="Birren B.W."/>
            <person name="Borodovsky M."/>
            <person name="Burns C."/>
            <person name="Canback B."/>
            <person name="Casselton L.A."/>
            <person name="Cheng C.K."/>
            <person name="Deng J."/>
            <person name="Dietrich F.S."/>
            <person name="Fargo D.C."/>
            <person name="Farman M.L."/>
            <person name="Gathman A.C."/>
            <person name="Goldberg J."/>
            <person name="Guigo R."/>
            <person name="Hoegger P.J."/>
            <person name="Hooker J.B."/>
            <person name="Huggins A."/>
            <person name="James T.Y."/>
            <person name="Kamada T."/>
            <person name="Kilaru S."/>
            <person name="Kodira C."/>
            <person name="Kues U."/>
            <person name="Kupfer D."/>
            <person name="Kwan H.S."/>
            <person name="Lomsadze A."/>
            <person name="Li W."/>
            <person name="Lilly W.W."/>
            <person name="Ma L.J."/>
            <person name="Mackey A.J."/>
            <person name="Manning G."/>
            <person name="Martin F."/>
            <person name="Muraguchi H."/>
            <person name="Natvig D.O."/>
            <person name="Palmerini H."/>
            <person name="Ramesh M.A."/>
            <person name="Rehmeyer C.J."/>
            <person name="Roe B.A."/>
            <person name="Shenoy N."/>
            <person name="Stanke M."/>
            <person name="Ter-Hovhannisyan V."/>
            <person name="Tunlid A."/>
            <person name="Velagapudi R."/>
            <person name="Vision T.J."/>
            <person name="Zeng Q."/>
            <person name="Zolan M.E."/>
            <person name="Pukkila P.J."/>
        </authorList>
    </citation>
    <scope>NUCLEOTIDE SEQUENCE [LARGE SCALE GENOMIC DNA]</scope>
    <source>
        <strain evidence="4">Okayama-7 / 130 / ATCC MYA-4618 / FGSC 9003</strain>
    </source>
</reference>
<dbReference type="InterPro" id="IPR002575">
    <property type="entry name" value="Aminoglycoside_PTrfase"/>
</dbReference>
<dbReference type="GeneID" id="9380371"/>
<organism evidence="3 4">
    <name type="scientific">Coprinopsis cinerea (strain Okayama-7 / 130 / ATCC MYA-4618 / FGSC 9003)</name>
    <name type="common">Inky cap fungus</name>
    <name type="synonym">Hormographiella aspergillata</name>
    <dbReference type="NCBI Taxonomy" id="240176"/>
    <lineage>
        <taxon>Eukaryota</taxon>
        <taxon>Fungi</taxon>
        <taxon>Dikarya</taxon>
        <taxon>Basidiomycota</taxon>
        <taxon>Agaricomycotina</taxon>
        <taxon>Agaricomycetes</taxon>
        <taxon>Agaricomycetidae</taxon>
        <taxon>Agaricales</taxon>
        <taxon>Agaricineae</taxon>
        <taxon>Psathyrellaceae</taxon>
        <taxon>Coprinopsis</taxon>
    </lineage>
</organism>
<evidence type="ECO:0000259" key="2">
    <source>
        <dbReference type="Pfam" id="PF01636"/>
    </source>
</evidence>
<sequence length="1076" mass="115647">MPISDSWPDLEASLEQLDEPTAKRITSLHDHLLPHSTEVSAYATSLHPQNLPSRLITSTYTWGQSFLVYEIVFERPDDESTVDESWVARFGLPPYEGDEFFNTPEQLERKILNEVGALKVVKERTTVPVPTIYGYCARHGDGFQRKFGGGVTVDSATRKPHPLGEAFPAFILMSALRGKTIEECGIPIHELGGHWDVEPASPDECPHFTSPILKNYLTSLANIHMQLSQITFPQIGSFTMDDVTGEVRIGPMAEFGLGPFDTAEEYYGTLAEAFKRIAEASEEEEDEEEGDVALTMEEDESKTVTLSSAQVKSLRRMFTAAIFPLALGPHVSSSNDRGPFPLRHGDLHSENILVDEETGNIVGVIDWEGAGTVPWEVAGGLNWEVQGDGNAELTKCASNAPSIRRPEIHAAFNRTLKQIEQGLDSDEKLQATTTTFDQGQKKLESPVSRPKHLSMDRRTEEPPPKIPVPGSPANVVSPYASAISLSSSSSSSSSSSDHDFDSMKSHSRSSSSSKSNLTAFTSPPTSPSSSIFDLSARKEQEVHKEADTHLVAPAPRLPSISILNTPPSPPSSKTANGLSTVDNVNEQTSPTTKFSHAASEPGNAAGPCGTTKGFTDPPHSQHTRSVSLSPVIVEAIREPLPADYQKQMVNKSELSLSMAAMSIRSHSPTLNVSGNPKRNSLTLTPTWGQSSVIRSPPTPSSFPRHRNSLHRRKQSSIVLSSLPPLTPVSPSPGQHSPAIPFNLYGPPLHAPPPLLAGSLSLPPLPIRRHGSPSPSPSPTPGKSRSPSPLATPQGTPSITSHHSHHFREHSFGGFPRTPPANFHHGFGHGHVRSVSTSHGTTQHGSYFLPPSLSRSVSASHSSRGTITPSTSVPSTPSTAVGPSAPPPVLSPPTLSSSPQPMDEAPPAPPPSTEKASKQAEPPSPVVQATKLKPVTSPAGSTLSDLHGSVGAYVASYLAHWMFVFGCDYQTVGKALWDVVLYANLKDDEEGAVDVEDAFWVWVKQTLGNNADEDDAIQEEEEEVTKEVSPAKEVQAPAKETTFVLEAKTQAAQDSAPPGNRVLTDGIVGKKEIDALD</sequence>
<feature type="compositionally biased region" description="Basic residues" evidence="1">
    <location>
        <begin position="703"/>
        <end position="714"/>
    </location>
</feature>
<dbReference type="RefSeq" id="XP_002910342.1">
    <property type="nucleotide sequence ID" value="XM_002910296.1"/>
</dbReference>
<feature type="compositionally biased region" description="Basic and acidic residues" evidence="1">
    <location>
        <begin position="535"/>
        <end position="548"/>
    </location>
</feature>
<dbReference type="Pfam" id="PF01636">
    <property type="entry name" value="APH"/>
    <property type="match status" value="1"/>
</dbReference>
<comment type="caution">
    <text evidence="3">The sequence shown here is derived from an EMBL/GenBank/DDBJ whole genome shotgun (WGS) entry which is preliminary data.</text>
</comment>
<dbReference type="SUPFAM" id="SSF56112">
    <property type="entry name" value="Protein kinase-like (PK-like)"/>
    <property type="match status" value="1"/>
</dbReference>
<evidence type="ECO:0000313" key="3">
    <source>
        <dbReference type="EMBL" id="EFI26848.1"/>
    </source>
</evidence>
<feature type="compositionally biased region" description="Low complexity" evidence="1">
    <location>
        <begin position="508"/>
        <end position="530"/>
    </location>
</feature>
<dbReference type="eggNOG" id="ENOG502SI0S">
    <property type="taxonomic scope" value="Eukaryota"/>
</dbReference>
<keyword evidence="3" id="KW-0418">Kinase</keyword>
<dbReference type="InterPro" id="IPR011009">
    <property type="entry name" value="Kinase-like_dom_sf"/>
</dbReference>
<evidence type="ECO:0000256" key="1">
    <source>
        <dbReference type="SAM" id="MobiDB-lite"/>
    </source>
</evidence>
<dbReference type="KEGG" id="cci:CC1G_15250"/>
<keyword evidence="4" id="KW-1185">Reference proteome</keyword>
<feature type="compositionally biased region" description="Low complexity" evidence="1">
    <location>
        <begin position="891"/>
        <end position="900"/>
    </location>
</feature>
<keyword evidence="3" id="KW-0808">Transferase</keyword>
<dbReference type="OMA" id="GNIPRDN"/>
<gene>
    <name evidence="3" type="ORF">CC1G_15250</name>
</gene>
<protein>
    <submittedName>
        <fullName evidence="3">Serine/threonine protein kinase</fullName>
    </submittedName>
</protein>